<evidence type="ECO:0000313" key="1">
    <source>
        <dbReference type="EMBL" id="PVZ72064.1"/>
    </source>
</evidence>
<sequence>MWLIIFDLDETLISNVDHHDHLTDSQKHFLGSYQFDVILKEGGCSSFRSEYKTLYSGAHRFLFSQLAKNISHVQLAFISNGYFHAEYIHKSIIKLFLLHKKEEQDLINSAYFFNHYDLNSSYKINPASKLYLAETIEVPIESLAAPQTATLKKEIKHFKIAYCKELCLLKIMQKINDKHEKEIFKKHQKNSNIYFIDDDKKNQGLLLKTCNIIDPTKPDYPLQLISLSNKITSNDQSQEAEAIATMTKRTRSQSI</sequence>
<reference evidence="1 2" key="1">
    <citation type="submission" date="2018-04" db="EMBL/GenBank/DDBJ databases">
        <title>Thalassorhabdus spongiae gen. nov., sp. nov., isolated from a marine sponge in South-West Iceland.</title>
        <authorList>
            <person name="Knobloch S."/>
            <person name="Daussin A."/>
            <person name="Johannsson R."/>
            <person name="Marteinsson V.T."/>
        </authorList>
    </citation>
    <scope>NUCLEOTIDE SEQUENCE [LARGE SCALE GENOMIC DNA]</scope>
    <source>
        <strain evidence="1 2">Hp12</strain>
    </source>
</reference>
<organism evidence="1 2">
    <name type="scientific">Pelagibaculum spongiae</name>
    <dbReference type="NCBI Taxonomy" id="2080658"/>
    <lineage>
        <taxon>Bacteria</taxon>
        <taxon>Pseudomonadati</taxon>
        <taxon>Pseudomonadota</taxon>
        <taxon>Gammaproteobacteria</taxon>
        <taxon>Oceanospirillales</taxon>
        <taxon>Pelagibaculum</taxon>
    </lineage>
</organism>
<protein>
    <submittedName>
        <fullName evidence="1">Uncharacterized protein</fullName>
    </submittedName>
</protein>
<dbReference type="Proteomes" id="UP000244906">
    <property type="component" value="Unassembled WGS sequence"/>
</dbReference>
<keyword evidence="2" id="KW-1185">Reference proteome</keyword>
<accession>A0A2V1GYA6</accession>
<dbReference type="AlphaFoldDB" id="A0A2V1GYA6"/>
<evidence type="ECO:0000313" key="2">
    <source>
        <dbReference type="Proteomes" id="UP000244906"/>
    </source>
</evidence>
<proteinExistence type="predicted"/>
<name>A0A2V1GYA6_9GAMM</name>
<gene>
    <name evidence="1" type="ORF">DC094_03320</name>
</gene>
<dbReference type="EMBL" id="QDDL01000001">
    <property type="protein sequence ID" value="PVZ72064.1"/>
    <property type="molecule type" value="Genomic_DNA"/>
</dbReference>
<comment type="caution">
    <text evidence="1">The sequence shown here is derived from an EMBL/GenBank/DDBJ whole genome shotgun (WGS) entry which is preliminary data.</text>
</comment>